<name>A0A183V0R6_TOXCA</name>
<proteinExistence type="predicted"/>
<dbReference type="AlphaFoldDB" id="A0A183V0R6"/>
<reference evidence="4" key="1">
    <citation type="submission" date="2016-06" db="UniProtKB">
        <authorList>
            <consortium name="WormBaseParasite"/>
        </authorList>
    </citation>
    <scope>IDENTIFICATION</scope>
</reference>
<accession>A0A183V0R6</accession>
<gene>
    <name evidence="2" type="ORF">TCNE_LOCUS14336</name>
</gene>
<evidence type="ECO:0000313" key="4">
    <source>
        <dbReference type="WBParaSite" id="TCNE_0001433601-mRNA-1"/>
    </source>
</evidence>
<protein>
    <submittedName>
        <fullName evidence="4">Peptidase A2 domain-containing protein</fullName>
    </submittedName>
</protein>
<dbReference type="Pfam" id="PF23309">
    <property type="entry name" value="DUF7083"/>
    <property type="match status" value="1"/>
</dbReference>
<feature type="domain" description="DUF7083" evidence="1">
    <location>
        <begin position="38"/>
        <end position="87"/>
    </location>
</feature>
<organism evidence="3 4">
    <name type="scientific">Toxocara canis</name>
    <name type="common">Canine roundworm</name>
    <dbReference type="NCBI Taxonomy" id="6265"/>
    <lineage>
        <taxon>Eukaryota</taxon>
        <taxon>Metazoa</taxon>
        <taxon>Ecdysozoa</taxon>
        <taxon>Nematoda</taxon>
        <taxon>Chromadorea</taxon>
        <taxon>Rhabditida</taxon>
        <taxon>Spirurina</taxon>
        <taxon>Ascaridomorpha</taxon>
        <taxon>Ascaridoidea</taxon>
        <taxon>Toxocaridae</taxon>
        <taxon>Toxocara</taxon>
    </lineage>
</organism>
<dbReference type="Proteomes" id="UP000050794">
    <property type="component" value="Unassembled WGS sequence"/>
</dbReference>
<sequence>MGGQQASTVSMYSEALRVILDTQEERQQQTLKATLEPTRLPKSTYDLDNGCGFDVWFSRYDDVIANDGSTLDEVARDRLIVWKLTQLTLAAPNEKSFRAVLRRHREDAERAVWTPRCNGEAFSDYIGMLNRRHEMAEFNTTTVEQMKPPVCICDSHTSTRAHSEDPAVPNIRQDPEVTGCPQPLIQPEVNVNELLLSRRTIHGNPSSGFRCEEWYWGKECKFINKMCNDGKLIGHKKGYCKNFAMNEKRISKKKRRTTNNVIVTASKGTDVAPLSRVHKNVQIDGAIIQTRLDTGAVVTLLTSKCDIDVDGHKGKGDCHVVDNQPLLGLDWIAQNESVFRRITETNIHRVSAAAVAKDPIKAELNSSPKPTAPWNWVHADFASLSMERTSRRRRGCILETGPKSSR</sequence>
<dbReference type="EMBL" id="UYWY01022194">
    <property type="protein sequence ID" value="VDM45657.1"/>
    <property type="molecule type" value="Genomic_DNA"/>
</dbReference>
<evidence type="ECO:0000259" key="1">
    <source>
        <dbReference type="Pfam" id="PF23309"/>
    </source>
</evidence>
<keyword evidence="3" id="KW-1185">Reference proteome</keyword>
<dbReference type="InterPro" id="IPR055510">
    <property type="entry name" value="DUF7083"/>
</dbReference>
<reference evidence="2 3" key="2">
    <citation type="submission" date="2018-11" db="EMBL/GenBank/DDBJ databases">
        <authorList>
            <consortium name="Pathogen Informatics"/>
        </authorList>
    </citation>
    <scope>NUCLEOTIDE SEQUENCE [LARGE SCALE GENOMIC DNA]</scope>
</reference>
<dbReference type="WBParaSite" id="TCNE_0001433601-mRNA-1">
    <property type="protein sequence ID" value="TCNE_0001433601-mRNA-1"/>
    <property type="gene ID" value="TCNE_0001433601"/>
</dbReference>
<evidence type="ECO:0000313" key="3">
    <source>
        <dbReference type="Proteomes" id="UP000050794"/>
    </source>
</evidence>
<evidence type="ECO:0000313" key="2">
    <source>
        <dbReference type="EMBL" id="VDM45657.1"/>
    </source>
</evidence>